<sequence length="962" mass="109395">MPEEYSLSTEIGSSTNVLIIDEVGEFVSLLVDSLLSRGFNVYYFGHEPKLFFEYLSHKKTFVYLTEVNEETSFEKIDYLYFFPKIDLDNLRKVVFLNRNFHCHVLIGIDYGFQQANELEDLSLSKEFVFKLVLFKDVFGPRVTSGNLGQIFSTASVGDRVMIEQSAEELVSPLYSDTLIKELLRVSFLPYGKGRIYLIKTEEINGQELVSLLAGVFPEVSFVLNQNQSFKENGFVPKSGKTINIRENVGFRVEETAEWFLREGRNRLVKNQEEPKIDNPRFSTEIVQETAPPPPSLEVLFAEKANDDTASQEVKPEEEKKETNLVETYWQEDKKKKKFVRKGFFVFLSFLFIFFCFFVIPMGLVLIFGINGFDSFKSTKAGLEKGEFEEAFKSSQKAEKYFEISQKTLSLTSPFYSLIGLEKQAKSISSSISFSIQINQSLKAFLQTFVKITEAGGGFLKGESVDWLEVQRIIKTNYAYAYQQASLAQSSLKEAEAGFSYFKKNDIFSLAGEYLPEYRDKLLKGQSLALVLPEIVGVGGRKTYLVLFQNNLELRPTGGFIAAFGIVSLENGKLVNFEVHDIYEADNQLKGQVEPPAKIKTILGEQVWYFRDSNLDPEFSSSAEKALWFLDKEMNVSANGVIAVNLKLVGKTLNILGEIKAPDYADEISADNLLQKVIQYSETTNLDKGLNKQEFLVSLIKAVYNQAQKAESKEVVGLEGVVFSLLENKEILFYSSDENTEAQIADLGWDGNFRQYQNKVEGYSIYNDYFSINEANMGINKVNYFMDRTIGHEIKISSQGTVQEKLVLNYENKSPSENWPAGTYKNYARIYLPKGTKLISILKTDPENSNIWTPFTDSAMEVYEEYNKTVLDLLFEVPVKTKIKLEINYELIEIINLSAKINSYLLMVQKQPGAYSDNYNLIISFPENLIPLRVIPKAVIGGGKLLINEKLDRDRIFQIDLAI</sequence>
<feature type="transmembrane region" description="Helical" evidence="1">
    <location>
        <begin position="343"/>
        <end position="369"/>
    </location>
</feature>
<evidence type="ECO:0008006" key="4">
    <source>
        <dbReference type="Google" id="ProtNLM"/>
    </source>
</evidence>
<name>A0A2H0KEP1_9BACT</name>
<proteinExistence type="predicted"/>
<keyword evidence="1" id="KW-0472">Membrane</keyword>
<evidence type="ECO:0000313" key="2">
    <source>
        <dbReference type="EMBL" id="PIQ69720.1"/>
    </source>
</evidence>
<gene>
    <name evidence="2" type="ORF">COV89_04350</name>
</gene>
<dbReference type="EMBL" id="PCVI01000066">
    <property type="protein sequence ID" value="PIQ69720.1"/>
    <property type="molecule type" value="Genomic_DNA"/>
</dbReference>
<dbReference type="Proteomes" id="UP000231371">
    <property type="component" value="Unassembled WGS sequence"/>
</dbReference>
<keyword evidence="1" id="KW-0812">Transmembrane</keyword>
<reference evidence="2 3" key="1">
    <citation type="submission" date="2017-09" db="EMBL/GenBank/DDBJ databases">
        <title>Depth-based differentiation of microbial function through sediment-hosted aquifers and enrichment of novel symbionts in the deep terrestrial subsurface.</title>
        <authorList>
            <person name="Probst A.J."/>
            <person name="Ladd B."/>
            <person name="Jarett J.K."/>
            <person name="Geller-Mcgrath D.E."/>
            <person name="Sieber C.M."/>
            <person name="Emerson J.B."/>
            <person name="Anantharaman K."/>
            <person name="Thomas B.C."/>
            <person name="Malmstrom R."/>
            <person name="Stieglmeier M."/>
            <person name="Klingl A."/>
            <person name="Woyke T."/>
            <person name="Ryan C.M."/>
            <person name="Banfield J.F."/>
        </authorList>
    </citation>
    <scope>NUCLEOTIDE SEQUENCE [LARGE SCALE GENOMIC DNA]</scope>
    <source>
        <strain evidence="2">CG11_big_fil_rev_8_21_14_0_20_40_12</strain>
    </source>
</reference>
<dbReference type="Pfam" id="PF13196">
    <property type="entry name" value="DUF4012"/>
    <property type="match status" value="1"/>
</dbReference>
<accession>A0A2H0KEP1</accession>
<dbReference type="AlphaFoldDB" id="A0A2H0KEP1"/>
<keyword evidence="1" id="KW-1133">Transmembrane helix</keyword>
<protein>
    <recommendedName>
        <fullName evidence="4">DUF4012 domain-containing protein</fullName>
    </recommendedName>
</protein>
<comment type="caution">
    <text evidence="2">The sequence shown here is derived from an EMBL/GenBank/DDBJ whole genome shotgun (WGS) entry which is preliminary data.</text>
</comment>
<evidence type="ECO:0000256" key="1">
    <source>
        <dbReference type="SAM" id="Phobius"/>
    </source>
</evidence>
<organism evidence="2 3">
    <name type="scientific">Candidatus Shapirobacteria bacterium CG11_big_fil_rev_8_21_14_0_20_40_12</name>
    <dbReference type="NCBI Taxonomy" id="1974889"/>
    <lineage>
        <taxon>Bacteria</taxon>
        <taxon>Candidatus Shapironibacteriota</taxon>
    </lineage>
</organism>
<dbReference type="InterPro" id="IPR025101">
    <property type="entry name" value="DUF4012"/>
</dbReference>
<evidence type="ECO:0000313" key="3">
    <source>
        <dbReference type="Proteomes" id="UP000231371"/>
    </source>
</evidence>